<dbReference type="AlphaFoldDB" id="A0A448PDJ7"/>
<dbReference type="Gene3D" id="3.10.50.40">
    <property type="match status" value="1"/>
</dbReference>
<organism evidence="7 8">
    <name type="scientific">Trueperella bialowiezensis</name>
    <dbReference type="NCBI Taxonomy" id="312285"/>
    <lineage>
        <taxon>Bacteria</taxon>
        <taxon>Bacillati</taxon>
        <taxon>Actinomycetota</taxon>
        <taxon>Actinomycetes</taxon>
        <taxon>Actinomycetales</taxon>
        <taxon>Actinomycetaceae</taxon>
        <taxon>Trueperella</taxon>
    </lineage>
</organism>
<dbReference type="SUPFAM" id="SSF54534">
    <property type="entry name" value="FKBP-like"/>
    <property type="match status" value="1"/>
</dbReference>
<evidence type="ECO:0000313" key="7">
    <source>
        <dbReference type="EMBL" id="VEI12997.1"/>
    </source>
</evidence>
<evidence type="ECO:0000313" key="8">
    <source>
        <dbReference type="Proteomes" id="UP000269542"/>
    </source>
</evidence>
<evidence type="ECO:0000256" key="5">
    <source>
        <dbReference type="RuleBase" id="RU003915"/>
    </source>
</evidence>
<evidence type="ECO:0000259" key="6">
    <source>
        <dbReference type="PROSITE" id="PS50059"/>
    </source>
</evidence>
<dbReference type="OrthoDB" id="25996at2"/>
<keyword evidence="8" id="KW-1185">Reference proteome</keyword>
<feature type="domain" description="PPIase FKBP-type" evidence="6">
    <location>
        <begin position="46"/>
        <end position="135"/>
    </location>
</feature>
<dbReference type="InterPro" id="IPR050689">
    <property type="entry name" value="FKBP-type_PPIase"/>
</dbReference>
<evidence type="ECO:0000256" key="4">
    <source>
        <dbReference type="PROSITE-ProRule" id="PRU00277"/>
    </source>
</evidence>
<name>A0A448PDJ7_9ACTO</name>
<dbReference type="Proteomes" id="UP000269542">
    <property type="component" value="Chromosome"/>
</dbReference>
<evidence type="ECO:0000256" key="1">
    <source>
        <dbReference type="ARBA" id="ARBA00000971"/>
    </source>
</evidence>
<dbReference type="GO" id="GO:0005737">
    <property type="term" value="C:cytoplasm"/>
    <property type="evidence" value="ECO:0007669"/>
    <property type="project" value="TreeGrafter"/>
</dbReference>
<comment type="catalytic activity">
    <reaction evidence="1 4 5">
        <text>[protein]-peptidylproline (omega=180) = [protein]-peptidylproline (omega=0)</text>
        <dbReference type="Rhea" id="RHEA:16237"/>
        <dbReference type="Rhea" id="RHEA-COMP:10747"/>
        <dbReference type="Rhea" id="RHEA-COMP:10748"/>
        <dbReference type="ChEBI" id="CHEBI:83833"/>
        <dbReference type="ChEBI" id="CHEBI:83834"/>
        <dbReference type="EC" id="5.2.1.8"/>
    </reaction>
</comment>
<protein>
    <recommendedName>
        <fullName evidence="5">Peptidyl-prolyl cis-trans isomerase</fullName>
        <ecNumber evidence="5">5.2.1.8</ecNumber>
    </recommendedName>
</protein>
<comment type="similarity">
    <text evidence="5">Belongs to the FKBP-type PPIase family.</text>
</comment>
<keyword evidence="2 4" id="KW-0697">Rotamase</keyword>
<dbReference type="InterPro" id="IPR001179">
    <property type="entry name" value="PPIase_FKBP_dom"/>
</dbReference>
<dbReference type="EMBL" id="LR134476">
    <property type="protein sequence ID" value="VEI12997.1"/>
    <property type="molecule type" value="Genomic_DNA"/>
</dbReference>
<gene>
    <name evidence="7" type="primary">fkbP_2</name>
    <name evidence="7" type="ORF">NCTC13354_00695</name>
</gene>
<dbReference type="PANTHER" id="PTHR10516">
    <property type="entry name" value="PEPTIDYL-PROLYL CIS-TRANS ISOMERASE"/>
    <property type="match status" value="1"/>
</dbReference>
<dbReference type="KEGG" id="tbw:NCTC13354_00695"/>
<dbReference type="Pfam" id="PF00254">
    <property type="entry name" value="FKBP_C"/>
    <property type="match status" value="1"/>
</dbReference>
<dbReference type="GO" id="GO:0003755">
    <property type="term" value="F:peptidyl-prolyl cis-trans isomerase activity"/>
    <property type="evidence" value="ECO:0007669"/>
    <property type="project" value="UniProtKB-UniRule"/>
</dbReference>
<evidence type="ECO:0000256" key="3">
    <source>
        <dbReference type="ARBA" id="ARBA00023235"/>
    </source>
</evidence>
<dbReference type="RefSeq" id="WP_126416158.1">
    <property type="nucleotide sequence ID" value="NZ_LR134476.1"/>
</dbReference>
<reference evidence="7 8" key="1">
    <citation type="submission" date="2018-12" db="EMBL/GenBank/DDBJ databases">
        <authorList>
            <consortium name="Pathogen Informatics"/>
        </authorList>
    </citation>
    <scope>NUCLEOTIDE SEQUENCE [LARGE SCALE GENOMIC DNA]</scope>
    <source>
        <strain evidence="7 8">NCTC13354</strain>
    </source>
</reference>
<keyword evidence="3 4" id="KW-0413">Isomerase</keyword>
<dbReference type="InterPro" id="IPR046357">
    <property type="entry name" value="PPIase_dom_sf"/>
</dbReference>
<sequence>MDVILPTVEGEFGEIPEIIFPEDVEPPKGLRVKVLKEGDGRVVRAGDEIECEYHGQIWGGAIFDSSYYREGKAVFPIGVGMVIEAWDEALVGRQIGTRLLISVPPFKGYGAAGNPRAGIKGDDTLVFVVDITGIQDSAFNFNTLHDN</sequence>
<dbReference type="PANTHER" id="PTHR10516:SF428">
    <property type="entry name" value="PEPTIDYLPROLYL ISOMERASE"/>
    <property type="match status" value="1"/>
</dbReference>
<dbReference type="PROSITE" id="PS50059">
    <property type="entry name" value="FKBP_PPIASE"/>
    <property type="match status" value="1"/>
</dbReference>
<dbReference type="EC" id="5.2.1.8" evidence="5"/>
<proteinExistence type="inferred from homology"/>
<evidence type="ECO:0000256" key="2">
    <source>
        <dbReference type="ARBA" id="ARBA00023110"/>
    </source>
</evidence>
<accession>A0A448PDJ7</accession>